<proteinExistence type="predicted"/>
<dbReference type="RefSeq" id="WP_183224635.1">
    <property type="nucleotide sequence ID" value="NZ_BMPW01000017.1"/>
</dbReference>
<dbReference type="EMBL" id="JACHXF010000015">
    <property type="protein sequence ID" value="MBB3098557.1"/>
    <property type="molecule type" value="Genomic_DNA"/>
</dbReference>
<evidence type="ECO:0000259" key="1">
    <source>
        <dbReference type="Pfam" id="PF11716"/>
    </source>
</evidence>
<dbReference type="InterPro" id="IPR034660">
    <property type="entry name" value="DinB/YfiT-like"/>
</dbReference>
<protein>
    <submittedName>
        <fullName evidence="2">Uncharacterized protein (TIGR03083 family)</fullName>
    </submittedName>
</protein>
<dbReference type="GO" id="GO:0046872">
    <property type="term" value="F:metal ion binding"/>
    <property type="evidence" value="ECO:0007669"/>
    <property type="project" value="InterPro"/>
</dbReference>
<dbReference type="AlphaFoldDB" id="A0A7W5AM35"/>
<evidence type="ECO:0000313" key="2">
    <source>
        <dbReference type="EMBL" id="MBB3098557.1"/>
    </source>
</evidence>
<dbReference type="Pfam" id="PF11716">
    <property type="entry name" value="MDMPI_N"/>
    <property type="match status" value="1"/>
</dbReference>
<name>A0A7W5AM35_9ACTN</name>
<accession>A0A7W5AM35</accession>
<reference evidence="2 3" key="1">
    <citation type="submission" date="2020-08" db="EMBL/GenBank/DDBJ databases">
        <title>Genomic Encyclopedia of Type Strains, Phase III (KMG-III): the genomes of soil and plant-associated and newly described type strains.</title>
        <authorList>
            <person name="Whitman W."/>
        </authorList>
    </citation>
    <scope>NUCLEOTIDE SEQUENCE [LARGE SCALE GENOMIC DNA]</scope>
    <source>
        <strain evidence="2 3">CECT 3287</strain>
    </source>
</reference>
<organism evidence="2 3">
    <name type="scientific">Actinoplanes campanulatus</name>
    <dbReference type="NCBI Taxonomy" id="113559"/>
    <lineage>
        <taxon>Bacteria</taxon>
        <taxon>Bacillati</taxon>
        <taxon>Actinomycetota</taxon>
        <taxon>Actinomycetes</taxon>
        <taxon>Micromonosporales</taxon>
        <taxon>Micromonosporaceae</taxon>
        <taxon>Actinoplanes</taxon>
    </lineage>
</organism>
<comment type="caution">
    <text evidence="2">The sequence shown here is derived from an EMBL/GenBank/DDBJ whole genome shotgun (WGS) entry which is preliminary data.</text>
</comment>
<evidence type="ECO:0000313" key="3">
    <source>
        <dbReference type="Proteomes" id="UP000590749"/>
    </source>
</evidence>
<sequence length="208" mass="22354">MSITGMIADERRSLADLTDTLTPGQLRAPSLCSAWTVKEVVGHLVTVVATGNAAALRVLVRSGFNVHRANARLAATTATRPARELAAILRAHAENPFRPPIVGYPGALTDLQIHQQDIRRPLGLTGELRPERLRISLDFLVGGRAVGFTPRRRPAGLRFESTDVDWAWGDGPVVRGPGEAVMLALAGRRAALPDLDGPGVAMLDRRLP</sequence>
<keyword evidence="3" id="KW-1185">Reference proteome</keyword>
<dbReference type="InterPro" id="IPR024344">
    <property type="entry name" value="MDMPI_metal-binding"/>
</dbReference>
<gene>
    <name evidence="2" type="ORF">FHR83_006256</name>
</gene>
<dbReference type="SUPFAM" id="SSF109854">
    <property type="entry name" value="DinB/YfiT-like putative metalloenzymes"/>
    <property type="match status" value="1"/>
</dbReference>
<feature type="domain" description="Mycothiol-dependent maleylpyruvate isomerase metal-binding" evidence="1">
    <location>
        <begin position="8"/>
        <end position="94"/>
    </location>
</feature>
<dbReference type="Proteomes" id="UP000590749">
    <property type="component" value="Unassembled WGS sequence"/>
</dbReference>
<dbReference type="NCBIfam" id="TIGR03083">
    <property type="entry name" value="maleylpyruvate isomerase family mycothiol-dependent enzyme"/>
    <property type="match status" value="1"/>
</dbReference>
<dbReference type="Gene3D" id="1.20.120.450">
    <property type="entry name" value="dinb family like domain"/>
    <property type="match status" value="1"/>
</dbReference>
<dbReference type="InterPro" id="IPR017517">
    <property type="entry name" value="Maleyloyr_isom"/>
</dbReference>